<dbReference type="OrthoDB" id="2272687at2759"/>
<feature type="non-terminal residue" evidence="1">
    <location>
        <position position="1"/>
    </location>
</feature>
<feature type="non-terminal residue" evidence="1">
    <location>
        <position position="63"/>
    </location>
</feature>
<protein>
    <submittedName>
        <fullName evidence="1">Uncharacterized protein</fullName>
    </submittedName>
</protein>
<gene>
    <name evidence="1" type="ORF">CU097_002956</name>
</gene>
<sequence>SAQHDACLVSIDYPGLMSRSQELKKLIENNDGIKQIAIDTFALDNEIHLFDAKLIAFDPTFLA</sequence>
<reference evidence="1 2" key="1">
    <citation type="journal article" date="2018" name="G3 (Bethesda)">
        <title>Phylogenetic and Phylogenomic Definition of Rhizopus Species.</title>
        <authorList>
            <person name="Gryganskyi A.P."/>
            <person name="Golan J."/>
            <person name="Dolatabadi S."/>
            <person name="Mondo S."/>
            <person name="Robb S."/>
            <person name="Idnurm A."/>
            <person name="Muszewska A."/>
            <person name="Steczkiewicz K."/>
            <person name="Masonjones S."/>
            <person name="Liao H.L."/>
            <person name="Gajdeczka M.T."/>
            <person name="Anike F."/>
            <person name="Vuek A."/>
            <person name="Anishchenko I.M."/>
            <person name="Voigt K."/>
            <person name="de Hoog G.S."/>
            <person name="Smith M.E."/>
            <person name="Heitman J."/>
            <person name="Vilgalys R."/>
            <person name="Stajich J.E."/>
        </authorList>
    </citation>
    <scope>NUCLEOTIDE SEQUENCE [LARGE SCALE GENOMIC DNA]</scope>
    <source>
        <strain evidence="1 2">CBS 357.93</strain>
    </source>
</reference>
<accession>A0A367IMQ3</accession>
<comment type="caution">
    <text evidence="1">The sequence shown here is derived from an EMBL/GenBank/DDBJ whole genome shotgun (WGS) entry which is preliminary data.</text>
</comment>
<name>A0A367IMQ3_RHIAZ</name>
<evidence type="ECO:0000313" key="2">
    <source>
        <dbReference type="Proteomes" id="UP000252139"/>
    </source>
</evidence>
<dbReference type="Proteomes" id="UP000252139">
    <property type="component" value="Unassembled WGS sequence"/>
</dbReference>
<keyword evidence="2" id="KW-1185">Reference proteome</keyword>
<dbReference type="EMBL" id="PJQL01004797">
    <property type="protein sequence ID" value="RCH78954.1"/>
    <property type="molecule type" value="Genomic_DNA"/>
</dbReference>
<proteinExistence type="predicted"/>
<evidence type="ECO:0000313" key="1">
    <source>
        <dbReference type="EMBL" id="RCH78954.1"/>
    </source>
</evidence>
<organism evidence="1 2">
    <name type="scientific">Rhizopus azygosporus</name>
    <name type="common">Rhizopus microsporus var. azygosporus</name>
    <dbReference type="NCBI Taxonomy" id="86630"/>
    <lineage>
        <taxon>Eukaryota</taxon>
        <taxon>Fungi</taxon>
        <taxon>Fungi incertae sedis</taxon>
        <taxon>Mucoromycota</taxon>
        <taxon>Mucoromycotina</taxon>
        <taxon>Mucoromycetes</taxon>
        <taxon>Mucorales</taxon>
        <taxon>Mucorineae</taxon>
        <taxon>Rhizopodaceae</taxon>
        <taxon>Rhizopus</taxon>
    </lineage>
</organism>
<dbReference type="AlphaFoldDB" id="A0A367IMQ3"/>